<keyword evidence="6" id="KW-0853">WD repeat</keyword>
<evidence type="ECO:0000256" key="18">
    <source>
        <dbReference type="ARBA" id="ARBA00075765"/>
    </source>
</evidence>
<dbReference type="GO" id="GO:0035721">
    <property type="term" value="P:intraciliary retrograde transport"/>
    <property type="evidence" value="ECO:0007669"/>
    <property type="project" value="InterPro"/>
</dbReference>
<name>A0A8X8BRJ7_POLSE</name>
<dbReference type="InterPro" id="IPR056168">
    <property type="entry name" value="TPR_IF140/IFT172/WDR19"/>
</dbReference>
<evidence type="ECO:0000313" key="23">
    <source>
        <dbReference type="Proteomes" id="UP000886611"/>
    </source>
</evidence>
<dbReference type="InterPro" id="IPR001680">
    <property type="entry name" value="WD40_rpt"/>
</dbReference>
<dbReference type="InterPro" id="IPR015943">
    <property type="entry name" value="WD40/YVTN_repeat-like_dom_sf"/>
</dbReference>
<keyword evidence="20" id="KW-1133">Transmembrane helix</keyword>
<dbReference type="SMART" id="SM00225">
    <property type="entry name" value="BTB"/>
    <property type="match status" value="1"/>
</dbReference>
<evidence type="ECO:0000256" key="19">
    <source>
        <dbReference type="SAM" id="MobiDB-lite"/>
    </source>
</evidence>
<dbReference type="SMART" id="SM00875">
    <property type="entry name" value="BACK"/>
    <property type="match status" value="1"/>
</dbReference>
<dbReference type="Proteomes" id="UP000886611">
    <property type="component" value="Unassembled WGS sequence"/>
</dbReference>
<feature type="region of interest" description="Disordered" evidence="19">
    <location>
        <begin position="22"/>
        <end position="70"/>
    </location>
</feature>
<dbReference type="Pfam" id="PF00651">
    <property type="entry name" value="BTB"/>
    <property type="match status" value="1"/>
</dbReference>
<dbReference type="PANTHER" id="PTHR14920:SF0">
    <property type="entry name" value="WD REPEAT DOMAIN 19"/>
    <property type="match status" value="1"/>
</dbReference>
<dbReference type="FunFam" id="2.130.10.10:FF:000242">
    <property type="entry name" value="WD repeat domain 19, isoform CRA_a"/>
    <property type="match status" value="1"/>
</dbReference>
<dbReference type="GO" id="GO:0005975">
    <property type="term" value="P:carbohydrate metabolic process"/>
    <property type="evidence" value="ECO:0007669"/>
    <property type="project" value="InterPro"/>
</dbReference>
<dbReference type="Gene3D" id="3.30.710.10">
    <property type="entry name" value="Potassium Channel Kv1.1, Chain A"/>
    <property type="match status" value="1"/>
</dbReference>
<feature type="transmembrane region" description="Helical" evidence="20">
    <location>
        <begin position="2608"/>
        <end position="2631"/>
    </location>
</feature>
<dbReference type="Gene3D" id="2.130.10.10">
    <property type="entry name" value="YVTN repeat-like/Quinoprotein amine dehydrogenase"/>
    <property type="match status" value="2"/>
</dbReference>
<evidence type="ECO:0000256" key="7">
    <source>
        <dbReference type="ARBA" id="ARBA00022737"/>
    </source>
</evidence>
<feature type="non-terminal residue" evidence="22">
    <location>
        <position position="2638"/>
    </location>
</feature>
<keyword evidence="7" id="KW-0677">Repeat</keyword>
<gene>
    <name evidence="22" type="primary">Wdr19</name>
    <name evidence="22" type="ORF">GTO96_0016700</name>
</gene>
<evidence type="ECO:0000256" key="14">
    <source>
        <dbReference type="ARBA" id="ARBA00023273"/>
    </source>
</evidence>
<dbReference type="InterPro" id="IPR036322">
    <property type="entry name" value="WD40_repeat_dom_sf"/>
</dbReference>
<dbReference type="FunFam" id="3.30.710.10:FF:000027">
    <property type="entry name" value="Kelch-like protein 4 isoform 1"/>
    <property type="match status" value="1"/>
</dbReference>
<protein>
    <recommendedName>
        <fullName evidence="17">WD repeat-containing protein 19</fullName>
    </recommendedName>
    <alternativeName>
        <fullName evidence="18">Intraflagellar transport 144 homolog</fullName>
    </alternativeName>
</protein>
<evidence type="ECO:0000256" key="1">
    <source>
        <dbReference type="ARBA" id="ARBA00004120"/>
    </source>
</evidence>
<evidence type="ECO:0000256" key="2">
    <source>
        <dbReference type="ARBA" id="ARBA00004230"/>
    </source>
</evidence>
<dbReference type="SMART" id="SM00612">
    <property type="entry name" value="Kelch"/>
    <property type="match status" value="6"/>
</dbReference>
<dbReference type="Pfam" id="PF24981">
    <property type="entry name" value="Beta-prop_ATRN-LZTR1"/>
    <property type="match status" value="1"/>
</dbReference>
<dbReference type="GO" id="GO:0030991">
    <property type="term" value="C:intraciliary transport particle A"/>
    <property type="evidence" value="ECO:0007669"/>
    <property type="project" value="TreeGrafter"/>
</dbReference>
<evidence type="ECO:0000256" key="4">
    <source>
        <dbReference type="ARBA" id="ARBA00022441"/>
    </source>
</evidence>
<evidence type="ECO:0000256" key="8">
    <source>
        <dbReference type="ARBA" id="ARBA00022794"/>
    </source>
</evidence>
<feature type="compositionally biased region" description="Low complexity" evidence="19">
    <location>
        <begin position="49"/>
        <end position="64"/>
    </location>
</feature>
<dbReference type="SUPFAM" id="SSF51445">
    <property type="entry name" value="(Trans)glycosidases"/>
    <property type="match status" value="2"/>
</dbReference>
<dbReference type="SUPFAM" id="SSF48452">
    <property type="entry name" value="TPR-like"/>
    <property type="match status" value="1"/>
</dbReference>
<keyword evidence="12" id="KW-0009">Actin-binding</keyword>
<dbReference type="Pfam" id="PF23146">
    <property type="entry name" value="Zf_IFT144_1st"/>
    <property type="match status" value="1"/>
</dbReference>
<evidence type="ECO:0000256" key="17">
    <source>
        <dbReference type="ARBA" id="ARBA00070579"/>
    </source>
</evidence>
<feature type="domain" description="BTB" evidence="21">
    <location>
        <begin position="189"/>
        <end position="256"/>
    </location>
</feature>
<dbReference type="Pfam" id="PF15911">
    <property type="entry name" value="Beta-prop_WDR19_2nd"/>
    <property type="match status" value="1"/>
</dbReference>
<dbReference type="GO" id="GO:0072657">
    <property type="term" value="P:protein localization to membrane"/>
    <property type="evidence" value="ECO:0007669"/>
    <property type="project" value="UniProtKB-ARBA"/>
</dbReference>
<dbReference type="Gene3D" id="2.120.10.80">
    <property type="entry name" value="Kelch-type beta propeller"/>
    <property type="match status" value="1"/>
</dbReference>
<dbReference type="FunFam" id="3.20.20.80:FF:000042">
    <property type="entry name" value="Klotho"/>
    <property type="match status" value="1"/>
</dbReference>
<keyword evidence="9" id="KW-0802">TPR repeat</keyword>
<dbReference type="InterPro" id="IPR006652">
    <property type="entry name" value="Kelch_1"/>
</dbReference>
<keyword evidence="8" id="KW-0970">Cilium biogenesis/degradation</keyword>
<evidence type="ECO:0000256" key="3">
    <source>
        <dbReference type="ARBA" id="ARBA00004504"/>
    </source>
</evidence>
<dbReference type="Gene3D" id="1.25.40.420">
    <property type="match status" value="1"/>
</dbReference>
<dbReference type="Gene3D" id="3.20.20.80">
    <property type="entry name" value="Glycosidases"/>
    <property type="match status" value="2"/>
</dbReference>
<keyword evidence="10" id="KW-0282">Flagellum</keyword>
<reference evidence="22 23" key="1">
    <citation type="journal article" date="2021" name="Cell">
        <title>Tracing the genetic footprints of vertebrate landing in non-teleost ray-finned fishes.</title>
        <authorList>
            <person name="Bi X."/>
            <person name="Wang K."/>
            <person name="Yang L."/>
            <person name="Pan H."/>
            <person name="Jiang H."/>
            <person name="Wei Q."/>
            <person name="Fang M."/>
            <person name="Yu H."/>
            <person name="Zhu C."/>
            <person name="Cai Y."/>
            <person name="He Y."/>
            <person name="Gan X."/>
            <person name="Zeng H."/>
            <person name="Yu D."/>
            <person name="Zhu Y."/>
            <person name="Jiang H."/>
            <person name="Qiu Q."/>
            <person name="Yang H."/>
            <person name="Zhang Y.E."/>
            <person name="Wang W."/>
            <person name="Zhu M."/>
            <person name="He S."/>
            <person name="Zhang G."/>
        </authorList>
    </citation>
    <scope>NUCLEOTIDE SEQUENCE [LARGE SCALE GENOMIC DNA]</scope>
    <source>
        <strain evidence="22">Bchr_013</strain>
    </source>
</reference>
<dbReference type="InterPro" id="IPR011990">
    <property type="entry name" value="TPR-like_helical_dom_sf"/>
</dbReference>
<sequence>MSGSRKDFDVKQILRIRWRWFSHPTSPPPASAGESQQLGEFCNTGAVGSPSDNSNNSSGSSNSSRKFLDQGNLPVPLASIGWPRLSRPDDCLSSPFWPTSYPPDPSTFKVTEACEGARALDVNEADEAGGSEEENESDTSSCRTSNSTQTLSSCQTMETCASDEYFQALNHAEQTFKKMENYLKHKQLCDVVLVVGDRKIPAHRLVLSSVSDYFAAMFTSDVREAKQEEIKMEGVDPNALWALVQYAYTGRLELKEENIESLLSAACLLQLSQVVQACCRFLMKQLHPSNCLGIRSFADAQGCTDLHKVAHNYTMEHFMEVIRNQEFLLLPSSEILKLLSSDDMNIPNEETILNALLSWVRYEMATRQKEMSKLLAFIRLPLLSPQCLADMENNPLFRDDIECHKLIMEAMKYHLLPERRPMLQSPRTKPRKSTVGVLFAVGGMDATKGATSIEKYDLRTNTWTHVANMNGRRLQFGVSVLEDKLYVVGGRDGLKTLNTVECYNPKTKTWSVMPPMSTHRHGLGVAVLEGPMYAVGGHDGWSYLNTVERWDPQARQWSFVACMSIPRSTVGVAVLNGKLYAVGGRDGSSCLKSVECFDPHTNKWIPCAQMAKRRGGVGVATWNGFLYAIGGHDAPASSLTSRLSDCVERYDPKTDTWTAVAPMSISRDAVGVCLMGDRLYAVGGYDGQVYLNAVEAYDPQTNEWTQRVFSLSEKAWQGSALLYRWQRTLGNYLAVAGADQVVKIFDRHGQKKDEINLPGNCVAMDWDKDGDVLAVIAEKSSSIYLWDANTLKSSQLESGISGLQYMRRSALDIFKFVPIKGKHTKKITCGCWSSQNLLALGSEDKMITVSNHEGDTVRQATVRAEPSEIQFSLMKTDERATSGESTVSVVVGKKTLFLLNLNDPDNPIELAFQQRYGNIMSYKWYGDGYIMIGFSQGYFVVISTHIREIGQELFQAHNHKDSLTSIAISQSLNKAASCGDNSIKIHDLSELKEMYAIINLDDETKGLHYLSWTDDGQLLAVSTMRGTLHVFLTKLPILGDTCGTRLAYLTSLLEVTVANNVDGDLPITVSVEVEPNFIAVGPYHITVGMNNRAWFYGIGEKGVKKLKDMEYLGTVASMCLNSDYAAALFEGKVQLHMIESENSETQEERETRLFPGRDDKCRILCHALTADFLFYGTDTGMILCFYIEDWQIVDEFKHSVGIRKIFPDPNGTRLVFIDDKSDGFVYCPVHDSLFEIPNFSPTIKGILWENWPMDKGVFIAFDDDKVYTYVFHKDTVQGISYFSQCFILGSKVILAGGTKLPYSHKPLLLYNGELTCQTQSGKCNTITLNTHTFLNTNNETPISDLTRMLTQALMLKRFSEAWELCKMVNDQTSWNELGRACLHHMEVEFAIRVYRMTGNVGMVLSLEPIKGIEDQKLLAGHLAMFLNDFNQAQDLYLASSSPIAALEMRRDLQHWDSALQLAKRLAPAQIPFISKEYAIQLEFTGDYVNALAHYEKGITNDNKQFSEAAQLYEKGQYYDKAASVYIRCKNWAKVGELLPNVTSPKIHLQYAKAKEADGRYKEAAMAYENAKDWDNVIRIHLDHLNNPEEAVRVVRDTQSIEGAKMVARFFLRLSDYGSAIQFLVMSKCNDEAFQLAQQHSQMEIYADIIGSDATTEDYQSIALYFEGEKKHFLAGKFFLLCGQYARALKHFLKTPNTEDNMAIEMAIETVGQARDESLTNQLIDYLMGESDGMPKDAKYLFRLYMALKQYRAAARTAIIIAREEQSAGNYRNAHDVLFSMYAELQTQKIKIPAEMATNLMILHSYILVKIHVKRGDHLKGARMLIRVSNNISKFPSHIVPILTSAVIECHRAGLKNSAFSFAAMLMRPEYRNKIDLKYKKKIEAMVRRPDTAELEEETTPCPYCGFKLPETELLCPGCKNSLPYCIATAHAKVWHTYDRHFRHTQHGFVSLTLGSHWAEPKKGNLNDFTIESCHQSVQAVLGWFGKPVFGDGDYPTVIKQKIKHWMPSFTASEKKYIRGTADFFAFSFGPNNFRPASTFVKYGQPDSLSIRQALNWIKLEYNNPRILIAENGWFTNSNIKTEDTSSIFLIKWFLNEILQAIIHDDVKVFAYTAWSLVDGYEWSYAYSIRRGLFYVDLDSKEKVQLTPSSPQFTDPNLYLWNAPRDGGLRKVNGVKLHTRASQCTDFNAVRNRIQMLSRLSVNHYKFALSWSLILPNGDLSVINKEAVYFYQCLIKEMIKRRIKPLVTLYHPTDHHTNMPAPLYQEGGWLNRSTVHAFRDYANLCFKEFGEHVGMWITVNEPNKLSQTYKINSNDTYIAAHNLILAHMMAWHLYDKHYRAYQNGLVSFALHADWAEPANPYLTSHVLAAERVLLFELAWFMDPFFKTGDYPERMLDYLRLKNKQGLSQSAVPSFTADENKAVKFAADFVALNHFTTHLVIHQRQNGSSYEYDRDSILRPDVTWPRSPKGLSVVPWGIRKLLNWIKTRYGNVPIYITANGVDDKTSHNDELRKFYIKNYIKEILVANQHDQVNVRGYYGWKLQDRQYSHFGFFNSPFFESRAKMSALFYSELITNRGVSSEATATTSCKEQEGQELTGCEACTFIIKWKAFLFFGICLLITTTLLITVLFTYVRKRRKPH</sequence>
<dbReference type="InterPro" id="IPR056737">
    <property type="entry name" value="Beta-prop_ATRN-MKLN-like"/>
</dbReference>
<keyword evidence="5" id="KW-0963">Cytoplasm</keyword>
<keyword evidence="20" id="KW-0812">Transmembrane</keyword>
<keyword evidence="23" id="KW-1185">Reference proteome</keyword>
<feature type="compositionally biased region" description="Polar residues" evidence="19">
    <location>
        <begin position="138"/>
        <end position="148"/>
    </location>
</feature>
<keyword evidence="13" id="KW-0206">Cytoskeleton</keyword>
<dbReference type="SMART" id="SM00320">
    <property type="entry name" value="WD40"/>
    <property type="match status" value="4"/>
</dbReference>
<proteinExistence type="predicted"/>
<dbReference type="PANTHER" id="PTHR14920">
    <property type="entry name" value="OSMOTIC AVOIDANCE ABNORMAL PROTEIN 1/WD REPEAT MEMBRANE PROTEIN"/>
    <property type="match status" value="1"/>
</dbReference>
<evidence type="ECO:0000256" key="10">
    <source>
        <dbReference type="ARBA" id="ARBA00022846"/>
    </source>
</evidence>
<dbReference type="GO" id="GO:0001750">
    <property type="term" value="C:photoreceptor outer segment"/>
    <property type="evidence" value="ECO:0007669"/>
    <property type="project" value="UniProtKB-SubCell"/>
</dbReference>
<evidence type="ECO:0000256" key="16">
    <source>
        <dbReference type="ARBA" id="ARBA00064891"/>
    </source>
</evidence>
<dbReference type="GO" id="GO:0060271">
    <property type="term" value="P:cilium assembly"/>
    <property type="evidence" value="ECO:0007669"/>
    <property type="project" value="TreeGrafter"/>
</dbReference>
<keyword evidence="20" id="KW-0472">Membrane</keyword>
<dbReference type="PROSITE" id="PS50097">
    <property type="entry name" value="BTB"/>
    <property type="match status" value="1"/>
</dbReference>
<dbReference type="SUPFAM" id="SSF117281">
    <property type="entry name" value="Kelch motif"/>
    <property type="match status" value="1"/>
</dbReference>
<dbReference type="InterPro" id="IPR011333">
    <property type="entry name" value="SKP1/BTB/POZ_sf"/>
</dbReference>
<feature type="non-terminal residue" evidence="22">
    <location>
        <position position="1"/>
    </location>
</feature>
<dbReference type="Gene3D" id="1.25.40.470">
    <property type="match status" value="1"/>
</dbReference>
<evidence type="ECO:0000256" key="6">
    <source>
        <dbReference type="ARBA" id="ARBA00022574"/>
    </source>
</evidence>
<keyword evidence="14" id="KW-0966">Cell projection</keyword>
<organism evidence="22 23">
    <name type="scientific">Polypterus senegalus</name>
    <name type="common">Senegal bichir</name>
    <dbReference type="NCBI Taxonomy" id="55291"/>
    <lineage>
        <taxon>Eukaryota</taxon>
        <taxon>Metazoa</taxon>
        <taxon>Chordata</taxon>
        <taxon>Craniata</taxon>
        <taxon>Vertebrata</taxon>
        <taxon>Euteleostomi</taxon>
        <taxon>Actinopterygii</taxon>
        <taxon>Polypteriformes</taxon>
        <taxon>Polypteridae</taxon>
        <taxon>Polypterus</taxon>
    </lineage>
</organism>
<evidence type="ECO:0000259" key="21">
    <source>
        <dbReference type="PROSITE" id="PS50097"/>
    </source>
</evidence>
<dbReference type="Pfam" id="PF00232">
    <property type="entry name" value="Glyco_hydro_1"/>
    <property type="match status" value="3"/>
</dbReference>
<dbReference type="GO" id="GO:0031514">
    <property type="term" value="C:motile cilium"/>
    <property type="evidence" value="ECO:0007669"/>
    <property type="project" value="UniProtKB-SubCell"/>
</dbReference>
<keyword evidence="4" id="KW-0880">Kelch repeat</keyword>
<evidence type="ECO:0000256" key="9">
    <source>
        <dbReference type="ARBA" id="ARBA00022803"/>
    </source>
</evidence>
<comment type="subcellular location">
    <subcellularLocation>
        <location evidence="2">Cell projection</location>
        <location evidence="2">Cilium</location>
        <location evidence="2">Flagellum</location>
    </subcellularLocation>
    <subcellularLocation>
        <location evidence="3">Cell projection</location>
        <location evidence="3">Cilium</location>
        <location evidence="3">Photoreceptor outer segment</location>
    </subcellularLocation>
    <subcellularLocation>
        <location evidence="1">Cytoplasm</location>
        <location evidence="1">Cytoskeleton</location>
        <location evidence="1">Cilium basal body</location>
    </subcellularLocation>
</comment>
<accession>A0A8X8BRJ7</accession>
<comment type="function">
    <text evidence="15">As component of the IFT complex A (IFT-A), a complex required for retrograde ciliary transport and entry into cilia of G protein-coupled receptors (GPCRs), it is involved in cilia function and/or assembly. Essential for functional IFT-A assembly and ciliary entry of GPCRs. Associates with the BBSome complex to mediate ciliary transport.</text>
</comment>
<dbReference type="SUPFAM" id="SSF50978">
    <property type="entry name" value="WD40 repeat-like"/>
    <property type="match status" value="1"/>
</dbReference>
<evidence type="ECO:0000256" key="13">
    <source>
        <dbReference type="ARBA" id="ARBA00023212"/>
    </source>
</evidence>
<dbReference type="FunFam" id="2.120.10.80:FF:000017">
    <property type="entry name" value="kelch-like protein 1 isoform X2"/>
    <property type="match status" value="1"/>
</dbReference>
<dbReference type="InterPro" id="IPR011705">
    <property type="entry name" value="BACK"/>
</dbReference>
<dbReference type="FunFam" id="1.25.40.420:FF:000001">
    <property type="entry name" value="Kelch-like family member 12"/>
    <property type="match status" value="1"/>
</dbReference>
<feature type="compositionally biased region" description="Acidic residues" evidence="19">
    <location>
        <begin position="124"/>
        <end position="137"/>
    </location>
</feature>
<dbReference type="SUPFAM" id="SSF101908">
    <property type="entry name" value="Putative isomerase YbhE"/>
    <property type="match status" value="1"/>
</dbReference>
<dbReference type="FunFam" id="2.120.10.80:FF:000021">
    <property type="entry name" value="kelch-like protein 1 isoform X2"/>
    <property type="match status" value="1"/>
</dbReference>
<keyword evidence="11" id="KW-0969">Cilium</keyword>
<comment type="subunit">
    <text evidence="16">Component of the IFT complex A (IFT-A) complex. IFT-A complex is divided into a core subcomplex composed of IFT122:IFT140:WDR19 which is associated with TULP3 and a peripheral subcomplex composed of IFT43:WDR35:TTC21B. Interacts (via C-terminal region) with IFT122 (via C-terminal region). Interacts with BBS1. Interacts with TTC25.</text>
</comment>
<dbReference type="InterPro" id="IPR057855">
    <property type="entry name" value="Beta-prop_WDR19_1st"/>
</dbReference>
<dbReference type="EMBL" id="JAATIS010001721">
    <property type="protein sequence ID" value="KAG2465356.1"/>
    <property type="molecule type" value="Genomic_DNA"/>
</dbReference>
<dbReference type="InterPro" id="IPR039468">
    <property type="entry name" value="WDR19_WD40_rpt"/>
</dbReference>
<dbReference type="Pfam" id="PF24762">
    <property type="entry name" value="TPR_IF140-IFT172"/>
    <property type="match status" value="1"/>
</dbReference>
<dbReference type="InterPro" id="IPR017853">
    <property type="entry name" value="GH"/>
</dbReference>
<dbReference type="Pfam" id="PF07707">
    <property type="entry name" value="BACK"/>
    <property type="match status" value="1"/>
</dbReference>
<dbReference type="InterPro" id="IPR000210">
    <property type="entry name" value="BTB/POZ_dom"/>
</dbReference>
<dbReference type="SUPFAM" id="SSF54695">
    <property type="entry name" value="POZ domain"/>
    <property type="match status" value="1"/>
</dbReference>
<dbReference type="Pfam" id="PF23389">
    <property type="entry name" value="Beta-prop_WDR19_1st"/>
    <property type="match status" value="2"/>
</dbReference>
<feature type="region of interest" description="Disordered" evidence="19">
    <location>
        <begin position="124"/>
        <end position="148"/>
    </location>
</feature>
<dbReference type="GO" id="GO:0004553">
    <property type="term" value="F:hydrolase activity, hydrolyzing O-glycosyl compounds"/>
    <property type="evidence" value="ECO:0007669"/>
    <property type="project" value="InterPro"/>
</dbReference>
<evidence type="ECO:0000256" key="15">
    <source>
        <dbReference type="ARBA" id="ARBA00053638"/>
    </source>
</evidence>
<evidence type="ECO:0000256" key="5">
    <source>
        <dbReference type="ARBA" id="ARBA00022490"/>
    </source>
</evidence>
<dbReference type="InterPro" id="IPR015915">
    <property type="entry name" value="Kelch-typ_b-propeller"/>
</dbReference>
<dbReference type="FunFam" id="1.25.40.470:FF:000006">
    <property type="entry name" value="WD repeat-containing protein 19 isoform X1"/>
    <property type="match status" value="1"/>
</dbReference>
<dbReference type="FunFam" id="1.25.40.470:FF:000009">
    <property type="entry name" value="WD repeat-containing protein 19 isoform X1"/>
    <property type="match status" value="1"/>
</dbReference>
<dbReference type="InterPro" id="IPR040379">
    <property type="entry name" value="WDR19/dyf-2"/>
</dbReference>
<dbReference type="GO" id="GO:0003779">
    <property type="term" value="F:actin binding"/>
    <property type="evidence" value="ECO:0007669"/>
    <property type="project" value="UniProtKB-KW"/>
</dbReference>
<comment type="caution">
    <text evidence="22">The sequence shown here is derived from an EMBL/GenBank/DDBJ whole genome shotgun (WGS) entry which is preliminary data.</text>
</comment>
<evidence type="ECO:0000256" key="12">
    <source>
        <dbReference type="ARBA" id="ARBA00023203"/>
    </source>
</evidence>
<dbReference type="InterPro" id="IPR001360">
    <property type="entry name" value="Glyco_hydro_1"/>
</dbReference>
<evidence type="ECO:0000313" key="22">
    <source>
        <dbReference type="EMBL" id="KAG2465356.1"/>
    </source>
</evidence>
<evidence type="ECO:0000256" key="11">
    <source>
        <dbReference type="ARBA" id="ARBA00023069"/>
    </source>
</evidence>
<evidence type="ECO:0000256" key="20">
    <source>
        <dbReference type="SAM" id="Phobius"/>
    </source>
</evidence>